<evidence type="ECO:0000259" key="2">
    <source>
        <dbReference type="Pfam" id="PF05685"/>
    </source>
</evidence>
<feature type="compositionally biased region" description="Low complexity" evidence="1">
    <location>
        <begin position="11"/>
        <end position="20"/>
    </location>
</feature>
<dbReference type="RefSeq" id="WP_379868245.1">
    <property type="nucleotide sequence ID" value="NZ_JBHTBH010000001.1"/>
</dbReference>
<dbReference type="Pfam" id="PF05685">
    <property type="entry name" value="Uma2"/>
    <property type="match status" value="1"/>
</dbReference>
<comment type="caution">
    <text evidence="3">The sequence shown here is derived from an EMBL/GenBank/DDBJ whole genome shotgun (WGS) entry which is preliminary data.</text>
</comment>
<proteinExistence type="predicted"/>
<dbReference type="PANTHER" id="PTHR35400:SF3">
    <property type="entry name" value="SLL1072 PROTEIN"/>
    <property type="match status" value="1"/>
</dbReference>
<evidence type="ECO:0000313" key="4">
    <source>
        <dbReference type="Proteomes" id="UP001596540"/>
    </source>
</evidence>
<gene>
    <name evidence="3" type="ORF">ACFQRF_01860</name>
</gene>
<dbReference type="InterPro" id="IPR011335">
    <property type="entry name" value="Restrct_endonuc-II-like"/>
</dbReference>
<accession>A0ABW2K904</accession>
<evidence type="ECO:0000256" key="1">
    <source>
        <dbReference type="SAM" id="MobiDB-lite"/>
    </source>
</evidence>
<dbReference type="SUPFAM" id="SSF52980">
    <property type="entry name" value="Restriction endonuclease-like"/>
    <property type="match status" value="1"/>
</dbReference>
<evidence type="ECO:0000313" key="3">
    <source>
        <dbReference type="EMBL" id="MFC7326474.1"/>
    </source>
</evidence>
<dbReference type="CDD" id="cd06260">
    <property type="entry name" value="DUF820-like"/>
    <property type="match status" value="1"/>
</dbReference>
<keyword evidence="4" id="KW-1185">Reference proteome</keyword>
<keyword evidence="3" id="KW-0255">Endonuclease</keyword>
<protein>
    <submittedName>
        <fullName evidence="3">Uma2 family endonuclease</fullName>
    </submittedName>
</protein>
<dbReference type="Proteomes" id="UP001596540">
    <property type="component" value="Unassembled WGS sequence"/>
</dbReference>
<dbReference type="EMBL" id="JBHTBH010000001">
    <property type="protein sequence ID" value="MFC7326474.1"/>
    <property type="molecule type" value="Genomic_DNA"/>
</dbReference>
<keyword evidence="3" id="KW-0540">Nuclease</keyword>
<dbReference type="InterPro" id="IPR012296">
    <property type="entry name" value="Nuclease_put_TT1808"/>
</dbReference>
<organism evidence="3 4">
    <name type="scientific">Marinactinospora rubrisoli</name>
    <dbReference type="NCBI Taxonomy" id="2715399"/>
    <lineage>
        <taxon>Bacteria</taxon>
        <taxon>Bacillati</taxon>
        <taxon>Actinomycetota</taxon>
        <taxon>Actinomycetes</taxon>
        <taxon>Streptosporangiales</taxon>
        <taxon>Nocardiopsidaceae</taxon>
        <taxon>Marinactinospora</taxon>
    </lineage>
</organism>
<dbReference type="InterPro" id="IPR008538">
    <property type="entry name" value="Uma2"/>
</dbReference>
<sequence>MSVAVMEADSTPETGEPTPTAGQNGNLLRTWQELDVPDGWRAEIIDGEIRLMAPPSKAHNVAVARIARALERVIPDEWLCYPTPGIIIAQLNEVYTPGLVVMPEDLAFDGSADPARAEDALLAVEVAAKNNAYRDRVIKLRGYVHGQVPLYLLVDRWARPEPSVTLYEQPENGRYMKTTTVPFGKSIRLPEPFDVEFDTASLPPVEKWL</sequence>
<feature type="domain" description="Putative restriction endonuclease" evidence="2">
    <location>
        <begin position="33"/>
        <end position="197"/>
    </location>
</feature>
<name>A0ABW2K904_9ACTN</name>
<dbReference type="PANTHER" id="PTHR35400">
    <property type="entry name" value="SLR1083 PROTEIN"/>
    <property type="match status" value="1"/>
</dbReference>
<reference evidence="4" key="1">
    <citation type="journal article" date="2019" name="Int. J. Syst. Evol. Microbiol.">
        <title>The Global Catalogue of Microorganisms (GCM) 10K type strain sequencing project: providing services to taxonomists for standard genome sequencing and annotation.</title>
        <authorList>
            <consortium name="The Broad Institute Genomics Platform"/>
            <consortium name="The Broad Institute Genome Sequencing Center for Infectious Disease"/>
            <person name="Wu L."/>
            <person name="Ma J."/>
        </authorList>
    </citation>
    <scope>NUCLEOTIDE SEQUENCE [LARGE SCALE GENOMIC DNA]</scope>
    <source>
        <strain evidence="4">CGMCC 4.7382</strain>
    </source>
</reference>
<dbReference type="GO" id="GO:0004519">
    <property type="term" value="F:endonuclease activity"/>
    <property type="evidence" value="ECO:0007669"/>
    <property type="project" value="UniProtKB-KW"/>
</dbReference>
<keyword evidence="3" id="KW-0378">Hydrolase</keyword>
<feature type="region of interest" description="Disordered" evidence="1">
    <location>
        <begin position="1"/>
        <end position="26"/>
    </location>
</feature>
<dbReference type="Gene3D" id="3.90.1570.10">
    <property type="entry name" value="tt1808, chain A"/>
    <property type="match status" value="1"/>
</dbReference>